<comment type="caution">
    <text evidence="3">The sequence shown here is derived from an EMBL/GenBank/DDBJ whole genome shotgun (WGS) entry which is preliminary data.</text>
</comment>
<feature type="coiled-coil region" evidence="1">
    <location>
        <begin position="561"/>
        <end position="768"/>
    </location>
</feature>
<dbReference type="GO" id="GO:0005814">
    <property type="term" value="C:centriole"/>
    <property type="evidence" value="ECO:0007669"/>
    <property type="project" value="TreeGrafter"/>
</dbReference>
<name>A0AAD9P3I4_RIDPI</name>
<feature type="coiled-coil region" evidence="1">
    <location>
        <begin position="1020"/>
        <end position="1086"/>
    </location>
</feature>
<organism evidence="3 4">
    <name type="scientific">Ridgeia piscesae</name>
    <name type="common">Tubeworm</name>
    <dbReference type="NCBI Taxonomy" id="27915"/>
    <lineage>
        <taxon>Eukaryota</taxon>
        <taxon>Metazoa</taxon>
        <taxon>Spiralia</taxon>
        <taxon>Lophotrochozoa</taxon>
        <taxon>Annelida</taxon>
        <taxon>Polychaeta</taxon>
        <taxon>Sedentaria</taxon>
        <taxon>Canalipalpata</taxon>
        <taxon>Sabellida</taxon>
        <taxon>Siboglinidae</taxon>
        <taxon>Ridgeia</taxon>
    </lineage>
</organism>
<dbReference type="AlphaFoldDB" id="A0AAD9P3I4"/>
<accession>A0AAD9P3I4</accession>
<dbReference type="GO" id="GO:0000922">
    <property type="term" value="C:spindle pole"/>
    <property type="evidence" value="ECO:0007669"/>
    <property type="project" value="TreeGrafter"/>
</dbReference>
<dbReference type="PANTHER" id="PTHR46657">
    <property type="entry name" value="CENTROSOMAL PROTEIN OF 128 KDA"/>
    <property type="match status" value="1"/>
</dbReference>
<reference evidence="3" key="1">
    <citation type="journal article" date="2023" name="Mol. Biol. Evol.">
        <title>Third-Generation Sequencing Reveals the Adaptive Role of the Epigenome in Three Deep-Sea Polychaetes.</title>
        <authorList>
            <person name="Perez M."/>
            <person name="Aroh O."/>
            <person name="Sun Y."/>
            <person name="Lan Y."/>
            <person name="Juniper S.K."/>
            <person name="Young C.R."/>
            <person name="Angers B."/>
            <person name="Qian P.Y."/>
        </authorList>
    </citation>
    <scope>NUCLEOTIDE SEQUENCE</scope>
    <source>
        <strain evidence="3">R07B-5</strain>
    </source>
</reference>
<feature type="compositionally biased region" description="Basic and acidic residues" evidence="2">
    <location>
        <begin position="327"/>
        <end position="338"/>
    </location>
</feature>
<feature type="compositionally biased region" description="Polar residues" evidence="2">
    <location>
        <begin position="1103"/>
        <end position="1112"/>
    </location>
</feature>
<gene>
    <name evidence="3" type="ORF">NP493_164g03016</name>
</gene>
<evidence type="ECO:0000256" key="1">
    <source>
        <dbReference type="SAM" id="Coils"/>
    </source>
</evidence>
<dbReference type="PANTHER" id="PTHR46657:SF1">
    <property type="entry name" value="CENTROSOMAL PROTEIN OF 128 KDA"/>
    <property type="match status" value="1"/>
</dbReference>
<feature type="compositionally biased region" description="Basic and acidic residues" evidence="2">
    <location>
        <begin position="128"/>
        <end position="137"/>
    </location>
</feature>
<feature type="region of interest" description="Disordered" evidence="2">
    <location>
        <begin position="1095"/>
        <end position="1145"/>
    </location>
</feature>
<dbReference type="Proteomes" id="UP001209878">
    <property type="component" value="Unassembled WGS sequence"/>
</dbReference>
<evidence type="ECO:0000256" key="2">
    <source>
        <dbReference type="SAM" id="MobiDB-lite"/>
    </source>
</evidence>
<proteinExistence type="predicted"/>
<keyword evidence="4" id="KW-1185">Reference proteome</keyword>
<keyword evidence="1" id="KW-0175">Coiled coil</keyword>
<feature type="region of interest" description="Disordered" evidence="2">
    <location>
        <begin position="312"/>
        <end position="349"/>
    </location>
</feature>
<feature type="region of interest" description="Disordered" evidence="2">
    <location>
        <begin position="443"/>
        <end position="472"/>
    </location>
</feature>
<evidence type="ECO:0000313" key="4">
    <source>
        <dbReference type="Proteomes" id="UP001209878"/>
    </source>
</evidence>
<feature type="region of interest" description="Disordered" evidence="2">
    <location>
        <begin position="1"/>
        <end position="30"/>
    </location>
</feature>
<dbReference type="InterPro" id="IPR026652">
    <property type="entry name" value="CEP128"/>
</dbReference>
<dbReference type="EMBL" id="JAODUO010000164">
    <property type="protein sequence ID" value="KAK2187482.1"/>
    <property type="molecule type" value="Genomic_DNA"/>
</dbReference>
<sequence>MAYADVSSDSEYILQETRKSPRSRGARRPVASKVQHLASALQASVGLDTNQNLRAVDRMLEDYRDIGEEQGAVLNTLKDDLARTSERLRNERLKRSLRDSRGLRVSDLDEDNHRDCRRKQPTSPLRGYESERELGDGRRRRGRSGSTVRFYDDMDADSHVHGLHQDIRDISSEQLRLEDDLSREINRRNKLDCENKKTLKLLADSTTQPFVETALSSVDKRLQDIQDELRSERRMLRRTNDDAGVLSSQLKQALQQQRPAAPSGDYTMRLTQSDPVTSGVQSEVEQMKRQLDHSERNKYALFSEVENLKKQLREAEEGHRNIKSHLPQRDDYLDKTNRQTDNWSQEQEREKKRLEEELRELRSQVSRSAVVVGDYSSIQKDLERSERQRAQLSDHIQVLTDELDKKDRHSARLINQTQDLLEKYTGTERLKEQAVSQLEEARRKLKEGKKQNDELKGSLGETKAQYEESERKREEVKIRALETVRQWKLKCKKLERDLDRIRHSASHVTERNEQLIKELEVARGQAHSGTQHVEHIKREFAELLAIRAQQDEQLRVKDVQLNELKSLKMDLEKDLRDCKAVIDKLEYELHTTQERGGALLEEKHRYEDQVASLQNAQMTLQSHIQQLQKEVTEHSVTKVELSAQLVDVANERKEAKEQLKEALRAEEFARDELNKVLKRVKEEKEIFGSRMEAMKAELEQYKVHGSNKVQEMCRHFKKEHAEYEAELQALKLTLQEERSAARLTKKQMELLKTELDRVNEEFARSQEESSDVLRHYDRAREEFLTKNVLNTVAAAVDSVIEIATIDSVETYKALSLTRGLPSEPHKWLAEVKSKLEWPKSDLVMPCDRSKLEWLKSDLVMLPCDRSKLEWLKSDLVMLPCDRSKLEWLKSDLVMLLCDRSKLEWLKSDLVMLPCHRSKLEWLKSDLVMLPCDRSKLEWLKSDLVMLPCDRSKLDWLKSDLREQRDKEQRLKMDVRDIVCTSEKDRQYLVAEIHRQNDVLDQLANQNLEFADRDVGQSTAVSNLKDQVEDLTNEMLREQRKKLAALSGELQNGFHDPLAVQETAREREKIQERYSKLQLAMNSLRDELANAKPFLHTYEGNGKNGSMSTSTPSRKQKKVRIASPPTLDGATPSPKRGLYADAHTPPLSLTDDEFASRFFPHDESVM</sequence>
<feature type="region of interest" description="Disordered" evidence="2">
    <location>
        <begin position="109"/>
        <end position="149"/>
    </location>
</feature>
<feature type="coiled-coil region" evidence="1">
    <location>
        <begin position="215"/>
        <end position="242"/>
    </location>
</feature>
<evidence type="ECO:0000313" key="3">
    <source>
        <dbReference type="EMBL" id="KAK2187482.1"/>
    </source>
</evidence>
<protein>
    <submittedName>
        <fullName evidence="3">Uncharacterized protein</fullName>
    </submittedName>
</protein>